<keyword evidence="1" id="KW-0812">Transmembrane</keyword>
<feature type="transmembrane region" description="Helical" evidence="1">
    <location>
        <begin position="150"/>
        <end position="173"/>
    </location>
</feature>
<organism evidence="2">
    <name type="scientific">freshwater metagenome</name>
    <dbReference type="NCBI Taxonomy" id="449393"/>
    <lineage>
        <taxon>unclassified sequences</taxon>
        <taxon>metagenomes</taxon>
        <taxon>ecological metagenomes</taxon>
    </lineage>
</organism>
<feature type="transmembrane region" description="Helical" evidence="1">
    <location>
        <begin position="218"/>
        <end position="240"/>
    </location>
</feature>
<feature type="transmembrane region" description="Helical" evidence="1">
    <location>
        <begin position="382"/>
        <end position="403"/>
    </location>
</feature>
<feature type="transmembrane region" description="Helical" evidence="1">
    <location>
        <begin position="415"/>
        <end position="437"/>
    </location>
</feature>
<keyword evidence="1" id="KW-0472">Membrane</keyword>
<gene>
    <name evidence="2" type="ORF">UFOPK2242_00961</name>
    <name evidence="3" type="ORF">UFOPK3317_00359</name>
</gene>
<dbReference type="EMBL" id="CAFBLK010000044">
    <property type="protein sequence ID" value="CAB4860126.1"/>
    <property type="molecule type" value="Genomic_DNA"/>
</dbReference>
<proteinExistence type="predicted"/>
<evidence type="ECO:0000313" key="2">
    <source>
        <dbReference type="EMBL" id="CAB4660946.1"/>
    </source>
</evidence>
<evidence type="ECO:0000313" key="3">
    <source>
        <dbReference type="EMBL" id="CAB4860126.1"/>
    </source>
</evidence>
<keyword evidence="1" id="KW-1133">Transmembrane helix</keyword>
<reference evidence="2" key="1">
    <citation type="submission" date="2020-05" db="EMBL/GenBank/DDBJ databases">
        <authorList>
            <person name="Chiriac C."/>
            <person name="Salcher M."/>
            <person name="Ghai R."/>
            <person name="Kavagutti S V."/>
        </authorList>
    </citation>
    <scope>NUCLEOTIDE SEQUENCE</scope>
</reference>
<name>A0A6J6LGW3_9ZZZZ</name>
<dbReference type="EMBL" id="CAEZWM010000115">
    <property type="protein sequence ID" value="CAB4660946.1"/>
    <property type="molecule type" value="Genomic_DNA"/>
</dbReference>
<feature type="transmembrane region" description="Helical" evidence="1">
    <location>
        <begin position="29"/>
        <end position="49"/>
    </location>
</feature>
<feature type="transmembrane region" description="Helical" evidence="1">
    <location>
        <begin position="180"/>
        <end position="198"/>
    </location>
</feature>
<feature type="transmembrane region" description="Helical" evidence="1">
    <location>
        <begin position="114"/>
        <end position="135"/>
    </location>
</feature>
<feature type="transmembrane region" description="Helical" evidence="1">
    <location>
        <begin position="252"/>
        <end position="270"/>
    </location>
</feature>
<evidence type="ECO:0000256" key="1">
    <source>
        <dbReference type="SAM" id="Phobius"/>
    </source>
</evidence>
<sequence length="873" mass="94235">MGKTTKSPTADSSIDNAPVDGQKKIDVRYLMFALLALAVPLIVSVVVIAQRRWYPANLDFAWTEFRVRDVGTSRSPLVGLPGRIGALQREGSHLGPMSFYLLAPLYRILGSNTWALRTSGVGLNFAGLAVVLLIARRRGGALMTARSRDAVLIFLGIFAAAALLVHFLGASVLTDPWNPYMPAIWWMVFLLAVWSVLLDDLPMLPVVVFSGAFCIQTHISYLGLVGGMGALVLGWIAFSAFRRKGALGARPWLWVGLSVALLVALFSPVITDQLTNKPGNLSIIWDYFTEPPEVTIGFGSAIEILLAHLNPLRLIAGESAATGPIIPGLIVLGLWASSFFAAIKRGIRELVALDAVLLLAIVLGLISTARIFGYVWFYLLLWAWVLLTLMLFATCWGLIVIFAERTPRGNARVERALAGVLIMATLVLLASASFNALSVRDSTESASETLGELVQSTTRALNSGDVIGGGKSGHYLVDQAYAFDFYGTVGGFVDELERAGFKAGYTTGAETQMTPKRTTQRGLASAVLQIAVGPDIQTWRDTPGAVEIAFAGLDDAGERSTYQRLARDLIKQVPPDQLSGALANAYSSESELSDAAKRTIFKLQRIRLPHAVFIMEPSVGLTGNEAALSAYPLSVSQYRRAAERVPGTKSHVLVVGDADAWSFAFKSRMPFRGANSWIMTSARRECPIVGGNFATDSIVFEPTEDTKQCGEWQRGLGDAVSGFKPDDIVLVASGSETYDREIGGEFFRLGTPEYARLIKRSLRIAMDYASRSNATLTIVGIPCADPSATVVPQLAELRKDPARIGWANSVLESFAKAQGRRVRFIKMDGLVCPGGAVSATPEGLAIRPDGENYSPAGVEAVLNWIDSKIQSPN</sequence>
<feature type="transmembrane region" description="Helical" evidence="1">
    <location>
        <begin position="355"/>
        <end position="376"/>
    </location>
</feature>
<dbReference type="AlphaFoldDB" id="A0A6J6LGW3"/>
<protein>
    <submittedName>
        <fullName evidence="2">Unannotated protein</fullName>
    </submittedName>
</protein>
<feature type="transmembrane region" description="Helical" evidence="1">
    <location>
        <begin position="325"/>
        <end position="343"/>
    </location>
</feature>
<accession>A0A6J6LGW3</accession>